<feature type="signal peptide" evidence="1">
    <location>
        <begin position="1"/>
        <end position="23"/>
    </location>
</feature>
<dbReference type="Proteomes" id="UP000013117">
    <property type="component" value="Unassembled WGS sequence"/>
</dbReference>
<dbReference type="SUPFAM" id="SSF56925">
    <property type="entry name" value="OMPA-like"/>
    <property type="match status" value="1"/>
</dbReference>
<protein>
    <recommendedName>
        <fullName evidence="4">OmpW family protein</fullName>
    </recommendedName>
</protein>
<feature type="chain" id="PRO_5004137053" description="OmpW family protein" evidence="1">
    <location>
        <begin position="24"/>
        <end position="380"/>
    </location>
</feature>
<dbReference type="GO" id="GO:0019867">
    <property type="term" value="C:outer membrane"/>
    <property type="evidence" value="ECO:0007669"/>
    <property type="project" value="InterPro"/>
</dbReference>
<dbReference type="STRING" id="202952.GCA_000747725_02107"/>
<dbReference type="RefSeq" id="WP_004858987.1">
    <property type="nucleotide sequence ID" value="NZ_ASYY01000050.1"/>
</dbReference>
<dbReference type="eggNOG" id="COG3047">
    <property type="taxonomic scope" value="Bacteria"/>
</dbReference>
<evidence type="ECO:0000313" key="2">
    <source>
        <dbReference type="EMBL" id="ENV34446.1"/>
    </source>
</evidence>
<dbReference type="PANTHER" id="PTHR36920">
    <property type="match status" value="1"/>
</dbReference>
<dbReference type="OrthoDB" id="9807574at2"/>
<sequence>MKKVILYLATSASIFGVSGHLFADSPYFSLKDGDGFKRFSISAGWLHAAPQGDPNGVNINTVVSKGDYAVGDVQLDTVTNAIADTEDGNAKKSKLQQIAKLGETLGLIKNGTLTADMSGKANITSLDSWSNANAGLKAEDVDTFGIMSNYFFTDNISLEIKAGVPPKVDIKGEGQINAPVLGTATPEGKLPPGLVNSIANGLINGIGGIPLDTQIPITNLAQSKKAASATAWLPAAELHYQFGKTGVNKFRPYVGVGVMYAHFTHLKLDDAIGNDLIAAGHMIQNVLDGKAGAALDGKTSSANPKIKVEADDAWAPIATLGATYDFNPNWFAVGSVSYAPMSSDAKITISDSNTGKQLISAKTKIDIDPLITYVGVGYRF</sequence>
<accession>N8YCT4</accession>
<proteinExistence type="predicted"/>
<evidence type="ECO:0000256" key="1">
    <source>
        <dbReference type="SAM" id="SignalP"/>
    </source>
</evidence>
<keyword evidence="1" id="KW-0732">Signal</keyword>
<dbReference type="HOGENOM" id="CLU_042505_5_1_6"/>
<organism evidence="2 3">
    <name type="scientific">Acinetobacter gerneri DSM 14967 = CIP 107464 = MTCC 9824</name>
    <dbReference type="NCBI Taxonomy" id="1120926"/>
    <lineage>
        <taxon>Bacteria</taxon>
        <taxon>Pseudomonadati</taxon>
        <taxon>Pseudomonadota</taxon>
        <taxon>Gammaproteobacteria</taxon>
        <taxon>Moraxellales</taxon>
        <taxon>Moraxellaceae</taxon>
        <taxon>Acinetobacter</taxon>
    </lineage>
</organism>
<dbReference type="EMBL" id="APPN01000054">
    <property type="protein sequence ID" value="ENV34446.1"/>
    <property type="molecule type" value="Genomic_DNA"/>
</dbReference>
<name>N8YCT4_9GAMM</name>
<dbReference type="PATRIC" id="fig|1120926.3.peg.1134"/>
<evidence type="ECO:0000313" key="3">
    <source>
        <dbReference type="Proteomes" id="UP000013117"/>
    </source>
</evidence>
<dbReference type="GeneID" id="84208588"/>
<comment type="caution">
    <text evidence="2">The sequence shown here is derived from an EMBL/GenBank/DDBJ whole genome shotgun (WGS) entry which is preliminary data.</text>
</comment>
<reference evidence="2 3" key="1">
    <citation type="submission" date="2013-02" db="EMBL/GenBank/DDBJ databases">
        <title>The Genome Sequence of Acinetobacter gerneri CIP 107464.</title>
        <authorList>
            <consortium name="The Broad Institute Genome Sequencing Platform"/>
            <consortium name="The Broad Institute Genome Sequencing Center for Infectious Disease"/>
            <person name="Cerqueira G."/>
            <person name="Feldgarden M."/>
            <person name="Courvalin P."/>
            <person name="Perichon B."/>
            <person name="Grillot-Courvalin C."/>
            <person name="Clermont D."/>
            <person name="Rocha E."/>
            <person name="Yoon E.-J."/>
            <person name="Nemec A."/>
            <person name="Walker B."/>
            <person name="Young S.K."/>
            <person name="Zeng Q."/>
            <person name="Gargeya S."/>
            <person name="Fitzgerald M."/>
            <person name="Haas B."/>
            <person name="Abouelleil A."/>
            <person name="Alvarado L."/>
            <person name="Arachchi H.M."/>
            <person name="Berlin A.M."/>
            <person name="Chapman S.B."/>
            <person name="Dewar J."/>
            <person name="Goldberg J."/>
            <person name="Griggs A."/>
            <person name="Gujja S."/>
            <person name="Hansen M."/>
            <person name="Howarth C."/>
            <person name="Imamovic A."/>
            <person name="Larimer J."/>
            <person name="McCowan C."/>
            <person name="Murphy C."/>
            <person name="Neiman D."/>
            <person name="Pearson M."/>
            <person name="Priest M."/>
            <person name="Roberts A."/>
            <person name="Saif S."/>
            <person name="Shea T."/>
            <person name="Sisk P."/>
            <person name="Sykes S."/>
            <person name="Wortman J."/>
            <person name="Nusbaum C."/>
            <person name="Birren B."/>
        </authorList>
    </citation>
    <scope>NUCLEOTIDE SEQUENCE [LARGE SCALE GENOMIC DNA]</scope>
    <source>
        <strain evidence="2 3">CIP 107464</strain>
    </source>
</reference>
<dbReference type="Gene3D" id="2.40.160.20">
    <property type="match status" value="1"/>
</dbReference>
<evidence type="ECO:0008006" key="4">
    <source>
        <dbReference type="Google" id="ProtNLM"/>
    </source>
</evidence>
<dbReference type="PANTHER" id="PTHR36920:SF1">
    <property type="entry name" value="OUTER MEMBRANE PROTEIN W"/>
    <property type="match status" value="1"/>
</dbReference>
<keyword evidence="3" id="KW-1185">Reference proteome</keyword>
<dbReference type="InterPro" id="IPR005618">
    <property type="entry name" value="OMPW"/>
</dbReference>
<dbReference type="Pfam" id="PF03922">
    <property type="entry name" value="OmpW"/>
    <property type="match status" value="1"/>
</dbReference>
<dbReference type="InterPro" id="IPR011250">
    <property type="entry name" value="OMP/PagP_B-barrel"/>
</dbReference>
<dbReference type="GO" id="GO:0055085">
    <property type="term" value="P:transmembrane transport"/>
    <property type="evidence" value="ECO:0007669"/>
    <property type="project" value="TreeGrafter"/>
</dbReference>
<dbReference type="AlphaFoldDB" id="N8YCT4"/>
<gene>
    <name evidence="2" type="ORF">F960_01183</name>
</gene>